<comment type="caution">
    <text evidence="1">The sequence shown here is derived from an EMBL/GenBank/DDBJ whole genome shotgun (WGS) entry which is preliminary data.</text>
</comment>
<dbReference type="RefSeq" id="WP_399656094.1">
    <property type="nucleotide sequence ID" value="NZ_JBITYG010000012.1"/>
</dbReference>
<reference evidence="1 2" key="1">
    <citation type="submission" date="2024-10" db="EMBL/GenBank/DDBJ databases">
        <title>The Natural Products Discovery Center: Release of the First 8490 Sequenced Strains for Exploring Actinobacteria Biosynthetic Diversity.</title>
        <authorList>
            <person name="Kalkreuter E."/>
            <person name="Kautsar S.A."/>
            <person name="Yang D."/>
            <person name="Bader C.D."/>
            <person name="Teijaro C.N."/>
            <person name="Fluegel L."/>
            <person name="Davis C.M."/>
            <person name="Simpson J.R."/>
            <person name="Lauterbach L."/>
            <person name="Steele A.D."/>
            <person name="Gui C."/>
            <person name="Meng S."/>
            <person name="Li G."/>
            <person name="Viehrig K."/>
            <person name="Ye F."/>
            <person name="Su P."/>
            <person name="Kiefer A.F."/>
            <person name="Nichols A."/>
            <person name="Cepeda A.J."/>
            <person name="Yan W."/>
            <person name="Fan B."/>
            <person name="Jiang Y."/>
            <person name="Adhikari A."/>
            <person name="Zheng C.-J."/>
            <person name="Schuster L."/>
            <person name="Cowan T.M."/>
            <person name="Smanski M.J."/>
            <person name="Chevrette M.G."/>
            <person name="De Carvalho L.P.S."/>
            <person name="Shen B."/>
        </authorList>
    </citation>
    <scope>NUCLEOTIDE SEQUENCE [LARGE SCALE GENOMIC DNA]</scope>
    <source>
        <strain evidence="1 2">NPDC053399</strain>
    </source>
</reference>
<gene>
    <name evidence="1" type="ORF">ACIGXA_33350</name>
</gene>
<evidence type="ECO:0000313" key="2">
    <source>
        <dbReference type="Proteomes" id="UP001614394"/>
    </source>
</evidence>
<protein>
    <recommendedName>
        <fullName evidence="3">Resolvase/invertase-type recombinase catalytic domain-containing protein</fullName>
    </recommendedName>
</protein>
<accession>A0ABW8CG33</accession>
<evidence type="ECO:0000313" key="1">
    <source>
        <dbReference type="EMBL" id="MFI9105409.1"/>
    </source>
</evidence>
<evidence type="ECO:0008006" key="3">
    <source>
        <dbReference type="Google" id="ProtNLM"/>
    </source>
</evidence>
<organism evidence="1 2">
    <name type="scientific">Streptomyces fildesensis</name>
    <dbReference type="NCBI Taxonomy" id="375757"/>
    <lineage>
        <taxon>Bacteria</taxon>
        <taxon>Bacillati</taxon>
        <taxon>Actinomycetota</taxon>
        <taxon>Actinomycetes</taxon>
        <taxon>Kitasatosporales</taxon>
        <taxon>Streptomycetaceae</taxon>
        <taxon>Streptomyces</taxon>
    </lineage>
</organism>
<name>A0ABW8CG33_9ACTN</name>
<dbReference type="EMBL" id="JBITYG010000012">
    <property type="protein sequence ID" value="MFI9105409.1"/>
    <property type="molecule type" value="Genomic_DNA"/>
</dbReference>
<keyword evidence="2" id="KW-1185">Reference proteome</keyword>
<dbReference type="Proteomes" id="UP001614394">
    <property type="component" value="Unassembled WGS sequence"/>
</dbReference>
<proteinExistence type="predicted"/>
<sequence length="114" mass="12725">MGTQDTARQTTSPAAAVYLRCYPRDVWAMETHRTALLQRARQLRLPEPAVFLDNGCRSAGPLPALESLTARIADGWYQTVLVPGRFVFSLIDEEAARITQWVEAHGCRLEELPG</sequence>